<dbReference type="OrthoDB" id="5296287at2759"/>
<dbReference type="EMBL" id="LSMT01000013">
    <property type="protein sequence ID" value="PFX33286.1"/>
    <property type="molecule type" value="Genomic_DNA"/>
</dbReference>
<keyword evidence="2 6" id="KW-0812">Transmembrane</keyword>
<dbReference type="Gene3D" id="1.20.1250.20">
    <property type="entry name" value="MFS general substrate transporter like domains"/>
    <property type="match status" value="1"/>
</dbReference>
<evidence type="ECO:0000256" key="3">
    <source>
        <dbReference type="ARBA" id="ARBA00022989"/>
    </source>
</evidence>
<feature type="transmembrane region" description="Helical" evidence="6">
    <location>
        <begin position="455"/>
        <end position="476"/>
    </location>
</feature>
<dbReference type="AlphaFoldDB" id="A0A2B4SVC5"/>
<feature type="transmembrane region" description="Helical" evidence="6">
    <location>
        <begin position="102"/>
        <end position="125"/>
    </location>
</feature>
<feature type="transmembrane region" description="Helical" evidence="6">
    <location>
        <begin position="132"/>
        <end position="150"/>
    </location>
</feature>
<comment type="caution">
    <text evidence="8">The sequence shown here is derived from an EMBL/GenBank/DDBJ whole genome shotgun (WGS) entry which is preliminary data.</text>
</comment>
<dbReference type="InterPro" id="IPR005828">
    <property type="entry name" value="MFS_sugar_transport-like"/>
</dbReference>
<feature type="transmembrane region" description="Helical" evidence="6">
    <location>
        <begin position="365"/>
        <end position="384"/>
    </location>
</feature>
<evidence type="ECO:0000256" key="2">
    <source>
        <dbReference type="ARBA" id="ARBA00022692"/>
    </source>
</evidence>
<evidence type="ECO:0000256" key="5">
    <source>
        <dbReference type="SAM" id="MobiDB-lite"/>
    </source>
</evidence>
<accession>A0A2B4SVC5</accession>
<keyword evidence="3 6" id="KW-1133">Transmembrane helix</keyword>
<sequence length="569" mass="63523">MRMVQEKDAETRHIDDILSYVGEFGSWQKFLYFSSCFLVIVPSAIQIASLVFATGTPKFYCVTPNVTCEESKCCDNCTSYAFDKSFTSTVTEWNLICDKKNIAALVQSLFVAGMMAGSLFFGAISDFFGRRFCLFLCSALALCFSLASSFVDCLSFFTFLRFCAGAAITGLFVGHYVYILELVGCTYRTLAGKIQDVFWVIGACLTVMTAYLVRDWRQVLLIGSIPAGLFYLLWNVFPESLRWLVARGRLESAHAIVMKYADENSMTVDSDTLMSLLEECKAASKRVTSEVRRSPLDLVRTPRLRRRTVILCYNWLVLSMIFYGIMLYVPSLAGNMYLNIFLMFVSDLPHTPMAWIVFKQFGRRIPHCVFMMISGLSCLFVLLVPEDLKGLITALALIGRFFGSASFSNVYLYSSELYPTTIRNMALGTCSTFSRIGGMVVPFIIALAQLPGVSVTLPLVILGILTIIAALVSLWLPETLLSNMHETVQDIKTSKENYGVIWMGKPRPPLISFPCNSSQDSNEVNGENAHILTETADETQKRRSLEEPEDPKETTPLTTAEDGSPESKV</sequence>
<reference evidence="9" key="1">
    <citation type="journal article" date="2017" name="bioRxiv">
        <title>Comparative analysis of the genomes of Stylophora pistillata and Acropora digitifera provides evidence for extensive differences between species of corals.</title>
        <authorList>
            <person name="Voolstra C.R."/>
            <person name="Li Y."/>
            <person name="Liew Y.J."/>
            <person name="Baumgarten S."/>
            <person name="Zoccola D."/>
            <person name="Flot J.-F."/>
            <person name="Tambutte S."/>
            <person name="Allemand D."/>
            <person name="Aranda M."/>
        </authorList>
    </citation>
    <scope>NUCLEOTIDE SEQUENCE [LARGE SCALE GENOMIC DNA]</scope>
</reference>
<dbReference type="InterPro" id="IPR020846">
    <property type="entry name" value="MFS_dom"/>
</dbReference>
<evidence type="ECO:0000256" key="1">
    <source>
        <dbReference type="ARBA" id="ARBA00004141"/>
    </source>
</evidence>
<feature type="transmembrane region" description="Helical" evidence="6">
    <location>
        <begin position="219"/>
        <end position="237"/>
    </location>
</feature>
<evidence type="ECO:0000313" key="8">
    <source>
        <dbReference type="EMBL" id="PFX33286.1"/>
    </source>
</evidence>
<feature type="transmembrane region" description="Helical" evidence="6">
    <location>
        <begin position="336"/>
        <end position="358"/>
    </location>
</feature>
<dbReference type="PROSITE" id="PS50850">
    <property type="entry name" value="MFS"/>
    <property type="match status" value="1"/>
</dbReference>
<dbReference type="GO" id="GO:0016020">
    <property type="term" value="C:membrane"/>
    <property type="evidence" value="ECO:0007669"/>
    <property type="project" value="UniProtKB-SubCell"/>
</dbReference>
<dbReference type="InterPro" id="IPR036259">
    <property type="entry name" value="MFS_trans_sf"/>
</dbReference>
<gene>
    <name evidence="8" type="primary">Orct</name>
    <name evidence="8" type="ORF">AWC38_SpisGene1828</name>
</gene>
<proteinExistence type="predicted"/>
<feature type="region of interest" description="Disordered" evidence="5">
    <location>
        <begin position="516"/>
        <end position="569"/>
    </location>
</feature>
<feature type="transmembrane region" description="Helical" evidence="6">
    <location>
        <begin position="425"/>
        <end position="449"/>
    </location>
</feature>
<dbReference type="GO" id="GO:0022857">
    <property type="term" value="F:transmembrane transporter activity"/>
    <property type="evidence" value="ECO:0007669"/>
    <property type="project" value="InterPro"/>
</dbReference>
<dbReference type="PANTHER" id="PTHR24064">
    <property type="entry name" value="SOLUTE CARRIER FAMILY 22 MEMBER"/>
    <property type="match status" value="1"/>
</dbReference>
<dbReference type="CDD" id="cd17317">
    <property type="entry name" value="MFS_SLC22"/>
    <property type="match status" value="1"/>
</dbReference>
<keyword evidence="9" id="KW-1185">Reference proteome</keyword>
<dbReference type="SUPFAM" id="SSF103473">
    <property type="entry name" value="MFS general substrate transporter"/>
    <property type="match status" value="1"/>
</dbReference>
<feature type="transmembrane region" description="Helical" evidence="6">
    <location>
        <begin position="156"/>
        <end position="177"/>
    </location>
</feature>
<feature type="domain" description="Major facilitator superfamily (MFS) profile" evidence="7">
    <location>
        <begin position="41"/>
        <end position="481"/>
    </location>
</feature>
<feature type="transmembrane region" description="Helical" evidence="6">
    <location>
        <begin position="197"/>
        <end position="213"/>
    </location>
</feature>
<protein>
    <submittedName>
        <fullName evidence="8">Organic cation transporter protein</fullName>
    </submittedName>
</protein>
<feature type="transmembrane region" description="Helical" evidence="6">
    <location>
        <begin position="390"/>
        <end position="413"/>
    </location>
</feature>
<evidence type="ECO:0000256" key="6">
    <source>
        <dbReference type="SAM" id="Phobius"/>
    </source>
</evidence>
<evidence type="ECO:0000259" key="7">
    <source>
        <dbReference type="PROSITE" id="PS50850"/>
    </source>
</evidence>
<name>A0A2B4SVC5_STYPI</name>
<evidence type="ECO:0000313" key="9">
    <source>
        <dbReference type="Proteomes" id="UP000225706"/>
    </source>
</evidence>
<dbReference type="Proteomes" id="UP000225706">
    <property type="component" value="Unassembled WGS sequence"/>
</dbReference>
<keyword evidence="4 6" id="KW-0472">Membrane</keyword>
<dbReference type="Pfam" id="PF00083">
    <property type="entry name" value="Sugar_tr"/>
    <property type="match status" value="1"/>
</dbReference>
<organism evidence="8 9">
    <name type="scientific">Stylophora pistillata</name>
    <name type="common">Smooth cauliflower coral</name>
    <dbReference type="NCBI Taxonomy" id="50429"/>
    <lineage>
        <taxon>Eukaryota</taxon>
        <taxon>Metazoa</taxon>
        <taxon>Cnidaria</taxon>
        <taxon>Anthozoa</taxon>
        <taxon>Hexacorallia</taxon>
        <taxon>Scleractinia</taxon>
        <taxon>Astrocoeniina</taxon>
        <taxon>Pocilloporidae</taxon>
        <taxon>Stylophora</taxon>
    </lineage>
</organism>
<feature type="transmembrane region" description="Helical" evidence="6">
    <location>
        <begin position="310"/>
        <end position="330"/>
    </location>
</feature>
<feature type="compositionally biased region" description="Polar residues" evidence="5">
    <location>
        <begin position="516"/>
        <end position="525"/>
    </location>
</feature>
<feature type="transmembrane region" description="Helical" evidence="6">
    <location>
        <begin position="30"/>
        <end position="53"/>
    </location>
</feature>
<comment type="subcellular location">
    <subcellularLocation>
        <location evidence="1">Membrane</location>
        <topology evidence="1">Multi-pass membrane protein</topology>
    </subcellularLocation>
</comment>
<evidence type="ECO:0000256" key="4">
    <source>
        <dbReference type="ARBA" id="ARBA00023136"/>
    </source>
</evidence>